<comment type="caution">
    <text evidence="1">The sequence shown here is derived from an EMBL/GenBank/DDBJ whole genome shotgun (WGS) entry which is preliminary data.</text>
</comment>
<dbReference type="Proteomes" id="UP001597393">
    <property type="component" value="Unassembled WGS sequence"/>
</dbReference>
<organism evidence="1 2">
    <name type="scientific">Sphingobacterium corticis</name>
    <dbReference type="NCBI Taxonomy" id="1812823"/>
    <lineage>
        <taxon>Bacteria</taxon>
        <taxon>Pseudomonadati</taxon>
        <taxon>Bacteroidota</taxon>
        <taxon>Sphingobacteriia</taxon>
        <taxon>Sphingobacteriales</taxon>
        <taxon>Sphingobacteriaceae</taxon>
        <taxon>Sphingobacterium</taxon>
    </lineage>
</organism>
<name>A0ABW5NLD5_9SPHI</name>
<evidence type="ECO:0000313" key="2">
    <source>
        <dbReference type="Proteomes" id="UP001597393"/>
    </source>
</evidence>
<dbReference type="RefSeq" id="WP_380869331.1">
    <property type="nucleotide sequence ID" value="NZ_JBHUMA010000006.1"/>
</dbReference>
<reference evidence="2" key="1">
    <citation type="journal article" date="2019" name="Int. J. Syst. Evol. Microbiol.">
        <title>The Global Catalogue of Microorganisms (GCM) 10K type strain sequencing project: providing services to taxonomists for standard genome sequencing and annotation.</title>
        <authorList>
            <consortium name="The Broad Institute Genomics Platform"/>
            <consortium name="The Broad Institute Genome Sequencing Center for Infectious Disease"/>
            <person name="Wu L."/>
            <person name="Ma J."/>
        </authorList>
    </citation>
    <scope>NUCLEOTIDE SEQUENCE [LARGE SCALE GENOMIC DNA]</scope>
    <source>
        <strain evidence="2">KCTC 42248</strain>
    </source>
</reference>
<protein>
    <submittedName>
        <fullName evidence="1">Uncharacterized protein</fullName>
    </submittedName>
</protein>
<gene>
    <name evidence="1" type="ORF">ACFSQ3_09595</name>
</gene>
<accession>A0ABW5NLD5</accession>
<keyword evidence="2" id="KW-1185">Reference proteome</keyword>
<sequence length="65" mass="7799">MWLREIGGNQEPLYEVEIVAFEPMNDQPYRIRYQVKGDPHFWLEDVEEFRLIHLPDALSKAILNQ</sequence>
<proteinExistence type="predicted"/>
<evidence type="ECO:0000313" key="1">
    <source>
        <dbReference type="EMBL" id="MFD2599205.1"/>
    </source>
</evidence>
<dbReference type="EMBL" id="JBHUMA010000006">
    <property type="protein sequence ID" value="MFD2599205.1"/>
    <property type="molecule type" value="Genomic_DNA"/>
</dbReference>